<protein>
    <recommendedName>
        <fullName evidence="4">DUF4229 domain-containing protein</fullName>
    </recommendedName>
</protein>
<dbReference type="AlphaFoldDB" id="A0A7W3JUJ0"/>
<evidence type="ECO:0000256" key="1">
    <source>
        <dbReference type="SAM" id="Phobius"/>
    </source>
</evidence>
<keyword evidence="3" id="KW-1185">Reference proteome</keyword>
<keyword evidence="1" id="KW-1133">Transmembrane helix</keyword>
<dbReference type="Pfam" id="PF14012">
    <property type="entry name" value="DUF4229"/>
    <property type="match status" value="1"/>
</dbReference>
<feature type="transmembrane region" description="Helical" evidence="1">
    <location>
        <begin position="7"/>
        <end position="27"/>
    </location>
</feature>
<dbReference type="Proteomes" id="UP000524237">
    <property type="component" value="Unassembled WGS sequence"/>
</dbReference>
<proteinExistence type="predicted"/>
<evidence type="ECO:0000313" key="2">
    <source>
        <dbReference type="EMBL" id="MBA8829509.1"/>
    </source>
</evidence>
<comment type="caution">
    <text evidence="2">The sequence shown here is derived from an EMBL/GenBank/DDBJ whole genome shotgun (WGS) entry which is preliminary data.</text>
</comment>
<keyword evidence="1" id="KW-0472">Membrane</keyword>
<sequence>MKNFPAWLQYTLLRLVSFIVPLAILLALGVEGWISALVAAVIGICVSYIFFARSRNAVALQIHTARTRKTPFVGADDAAEDAAVDATNER</sequence>
<evidence type="ECO:0008006" key="4">
    <source>
        <dbReference type="Google" id="ProtNLM"/>
    </source>
</evidence>
<dbReference type="EMBL" id="JACGWU010000005">
    <property type="protein sequence ID" value="MBA8829509.1"/>
    <property type="molecule type" value="Genomic_DNA"/>
</dbReference>
<organism evidence="2 3">
    <name type="scientific">Alpinimonas psychrophila</name>
    <dbReference type="NCBI Taxonomy" id="748908"/>
    <lineage>
        <taxon>Bacteria</taxon>
        <taxon>Bacillati</taxon>
        <taxon>Actinomycetota</taxon>
        <taxon>Actinomycetes</taxon>
        <taxon>Micrococcales</taxon>
        <taxon>Microbacteriaceae</taxon>
        <taxon>Alpinimonas</taxon>
    </lineage>
</organism>
<keyword evidence="1" id="KW-0812">Transmembrane</keyword>
<feature type="transmembrane region" description="Helical" evidence="1">
    <location>
        <begin position="33"/>
        <end position="51"/>
    </location>
</feature>
<name>A0A7W3JUJ0_9MICO</name>
<gene>
    <name evidence="2" type="ORF">FB555_001618</name>
</gene>
<evidence type="ECO:0000313" key="3">
    <source>
        <dbReference type="Proteomes" id="UP000524237"/>
    </source>
</evidence>
<dbReference type="InterPro" id="IPR025323">
    <property type="entry name" value="DUF4229"/>
</dbReference>
<accession>A0A7W3JUJ0</accession>
<reference evidence="2 3" key="1">
    <citation type="submission" date="2020-07" db="EMBL/GenBank/DDBJ databases">
        <title>Sequencing the genomes of 1000 actinobacteria strains.</title>
        <authorList>
            <person name="Klenk H.-P."/>
        </authorList>
    </citation>
    <scope>NUCLEOTIDE SEQUENCE [LARGE SCALE GENOMIC DNA]</scope>
    <source>
        <strain evidence="2 3">DSM 23737</strain>
    </source>
</reference>
<dbReference type="RefSeq" id="WP_182484942.1">
    <property type="nucleotide sequence ID" value="NZ_JACGWU010000005.1"/>
</dbReference>